<dbReference type="RefSeq" id="WP_146462108.1">
    <property type="nucleotide sequence ID" value="NZ_SJPW01000008.1"/>
</dbReference>
<accession>A0A5C6EFE8</accession>
<evidence type="ECO:0000256" key="1">
    <source>
        <dbReference type="SAM" id="Phobius"/>
    </source>
</evidence>
<dbReference type="EMBL" id="SJPW01000008">
    <property type="protein sequence ID" value="TWU46316.1"/>
    <property type="molecule type" value="Genomic_DNA"/>
</dbReference>
<evidence type="ECO:0000313" key="3">
    <source>
        <dbReference type="EMBL" id="TWU46316.1"/>
    </source>
</evidence>
<sequence length="435" mass="49100">MKTHRSIEPRRKHRLTRLGFHFLFVGSFAMLGGALRGFNLLLVLAGLLVGTLIMQWRWSKRSVEAVSVTRRSPEEAFVGKPFRVRYMLRNHSRLMPVWMMRVEDRVESVDHSSVAVAICAAPVISAKQTVGPHCDLLISRRGRYRVGPITLMTTFPFSLFCSQQIVDDREEFHVFPEILTLRTDWRRLLISKSGGMSTTGRRSGPSEGDFFGLREWQTGDSPKWIHWRTTARMNEPAVRQFEQQRRFDTCIMLDAFRSSTDERLPLASPDSETDAFEFAISFAATLMIHLVGTPSNRVVLAIASKTSEAIIGAGSVVGKRKMLELLADVQATRQPDLREAANRALRIAGAAQDLVVISSRSLADARIADPLLNETIAPWTRRNAFRWINTRDREIQRWAIRKESSSVDANHPADQAAVEANQVRETATLEMEASS</sequence>
<dbReference type="Proteomes" id="UP000318288">
    <property type="component" value="Unassembled WGS sequence"/>
</dbReference>
<proteinExistence type="predicted"/>
<name>A0A5C6EFE8_9BACT</name>
<dbReference type="PANTHER" id="PTHR34351">
    <property type="entry name" value="SLR1927 PROTEIN-RELATED"/>
    <property type="match status" value="1"/>
</dbReference>
<dbReference type="InterPro" id="IPR002881">
    <property type="entry name" value="DUF58"/>
</dbReference>
<reference evidence="3 4" key="1">
    <citation type="submission" date="2019-02" db="EMBL/GenBank/DDBJ databases">
        <title>Deep-cultivation of Planctomycetes and their phenomic and genomic characterization uncovers novel biology.</title>
        <authorList>
            <person name="Wiegand S."/>
            <person name="Jogler M."/>
            <person name="Boedeker C."/>
            <person name="Pinto D."/>
            <person name="Vollmers J."/>
            <person name="Rivas-Marin E."/>
            <person name="Kohn T."/>
            <person name="Peeters S.H."/>
            <person name="Heuer A."/>
            <person name="Rast P."/>
            <person name="Oberbeckmann S."/>
            <person name="Bunk B."/>
            <person name="Jeske O."/>
            <person name="Meyerdierks A."/>
            <person name="Storesund J.E."/>
            <person name="Kallscheuer N."/>
            <person name="Luecker S."/>
            <person name="Lage O.M."/>
            <person name="Pohl T."/>
            <person name="Merkel B.J."/>
            <person name="Hornburger P."/>
            <person name="Mueller R.-W."/>
            <person name="Bruemmer F."/>
            <person name="Labrenz M."/>
            <person name="Spormann A.M."/>
            <person name="Op Den Camp H."/>
            <person name="Overmann J."/>
            <person name="Amann R."/>
            <person name="Jetten M.S.M."/>
            <person name="Mascher T."/>
            <person name="Medema M.H."/>
            <person name="Devos D.P."/>
            <person name="Kaster A.-K."/>
            <person name="Ovreas L."/>
            <person name="Rohde M."/>
            <person name="Galperin M.Y."/>
            <person name="Jogler C."/>
        </authorList>
    </citation>
    <scope>NUCLEOTIDE SEQUENCE [LARGE SCALE GENOMIC DNA]</scope>
    <source>
        <strain evidence="3 4">Poly51</strain>
    </source>
</reference>
<gene>
    <name evidence="3" type="ORF">Poly51_57120</name>
</gene>
<comment type="caution">
    <text evidence="3">The sequence shown here is derived from an EMBL/GenBank/DDBJ whole genome shotgun (WGS) entry which is preliminary data.</text>
</comment>
<evidence type="ECO:0000259" key="2">
    <source>
        <dbReference type="Pfam" id="PF01882"/>
    </source>
</evidence>
<dbReference type="Pfam" id="PF01882">
    <property type="entry name" value="DUF58"/>
    <property type="match status" value="1"/>
</dbReference>
<feature type="domain" description="DUF58" evidence="2">
    <location>
        <begin position="213"/>
        <end position="358"/>
    </location>
</feature>
<keyword evidence="1" id="KW-0812">Transmembrane</keyword>
<protein>
    <recommendedName>
        <fullName evidence="2">DUF58 domain-containing protein</fullName>
    </recommendedName>
</protein>
<feature type="transmembrane region" description="Helical" evidence="1">
    <location>
        <begin position="15"/>
        <end position="34"/>
    </location>
</feature>
<evidence type="ECO:0000313" key="4">
    <source>
        <dbReference type="Proteomes" id="UP000318288"/>
    </source>
</evidence>
<organism evidence="3 4">
    <name type="scientific">Rubripirellula tenax</name>
    <dbReference type="NCBI Taxonomy" id="2528015"/>
    <lineage>
        <taxon>Bacteria</taxon>
        <taxon>Pseudomonadati</taxon>
        <taxon>Planctomycetota</taxon>
        <taxon>Planctomycetia</taxon>
        <taxon>Pirellulales</taxon>
        <taxon>Pirellulaceae</taxon>
        <taxon>Rubripirellula</taxon>
    </lineage>
</organism>
<dbReference type="PANTHER" id="PTHR34351:SF1">
    <property type="entry name" value="SLR1927 PROTEIN"/>
    <property type="match status" value="1"/>
</dbReference>
<dbReference type="AlphaFoldDB" id="A0A5C6EFE8"/>
<keyword evidence="4" id="KW-1185">Reference proteome</keyword>
<keyword evidence="1" id="KW-1133">Transmembrane helix</keyword>
<keyword evidence="1" id="KW-0472">Membrane</keyword>
<dbReference type="OrthoDB" id="9812729at2"/>